<dbReference type="OrthoDB" id="9811665at2"/>
<dbReference type="KEGG" id="ade:Adeh_1847"/>
<sequence length="482" mass="54186">MTVLLAAVAACLLAVLAAAVVFLLKWRGESSRRADVEQQLQRYSAIIDVEAHVAGVRQSIANLIAERDQFTAAEQKRRAELNGTYQGAFATYQRLKQEVTLLEETLEDISFGLYKPHYTFETSEQFKGALASIYEQKRELIRGGVAATCETTWTVGNSERDGKRMVKQQTKLMLRAFNGEVDAAVAKVTWNNVTKMEERIRKCASAINDTGTVMRCSISPQFVELALAELRLTYEYELKKHEEKEEQRRIREQMRDEEKALREAERAQQEAAAEETRFEKALAKARAEVEKAKGEELAKANAKMAELEQRLSEAHAKMQKATSMAQLTKSGHVYVISNVGSFGDKTFKIGMTRRLDPLDRVYELSDASVPFDFDVHAMIYSEDAPGLENAFHKAFADRRVNLVNLRREFFNVSLDEIEEFARKQNLAIEFTKVTEAREYRETISIRRAAMAPAAAPKSGAEAGAAAPMPPPTPEAFPTQILV</sequence>
<dbReference type="InterPro" id="IPR025280">
    <property type="entry name" value="SNIPE"/>
</dbReference>
<dbReference type="Proteomes" id="UP000001935">
    <property type="component" value="Chromosome"/>
</dbReference>
<evidence type="ECO:0000256" key="2">
    <source>
        <dbReference type="SAM" id="MobiDB-lite"/>
    </source>
</evidence>
<dbReference type="Pfam" id="PF13455">
    <property type="entry name" value="MUG113"/>
    <property type="match status" value="1"/>
</dbReference>
<reference evidence="4" key="1">
    <citation type="submission" date="2006-01" db="EMBL/GenBank/DDBJ databases">
        <title>Complete sequence of Anaeromyxobacter dehalogenans 2CP-C.</title>
        <authorList>
            <consortium name="US DOE Joint Genome Institute"/>
            <person name="Copeland A."/>
            <person name="Lucas S."/>
            <person name="Lapidus A."/>
            <person name="Barry K."/>
            <person name="Detter J.C."/>
            <person name="Glavina T."/>
            <person name="Hammon N."/>
            <person name="Israni S."/>
            <person name="Pitluck S."/>
            <person name="Brettin T."/>
            <person name="Bruce D."/>
            <person name="Han C."/>
            <person name="Tapia R."/>
            <person name="Gilna P."/>
            <person name="Kiss H."/>
            <person name="Schmutz J."/>
            <person name="Larimer F."/>
            <person name="Land M."/>
            <person name="Kyrpides N."/>
            <person name="Anderson I."/>
            <person name="Sanford R.A."/>
            <person name="Ritalahti K.M."/>
            <person name="Thomas H.S."/>
            <person name="Kirby J.R."/>
            <person name="Zhulin I.B."/>
            <person name="Loeffler F.E."/>
            <person name="Richardson P."/>
        </authorList>
    </citation>
    <scope>NUCLEOTIDE SEQUENCE</scope>
    <source>
        <strain evidence="4">2CP-C</strain>
    </source>
</reference>
<evidence type="ECO:0000313" key="5">
    <source>
        <dbReference type="Proteomes" id="UP000001935"/>
    </source>
</evidence>
<dbReference type="eggNOG" id="COG3064">
    <property type="taxonomic scope" value="Bacteria"/>
</dbReference>
<dbReference type="STRING" id="290397.Adeh_1847"/>
<name>Q2IIZ2_ANADE</name>
<evidence type="ECO:0000256" key="1">
    <source>
        <dbReference type="SAM" id="Coils"/>
    </source>
</evidence>
<organism evidence="4 5">
    <name type="scientific">Anaeromyxobacter dehalogenans (strain 2CP-C)</name>
    <dbReference type="NCBI Taxonomy" id="290397"/>
    <lineage>
        <taxon>Bacteria</taxon>
        <taxon>Pseudomonadati</taxon>
        <taxon>Myxococcota</taxon>
        <taxon>Myxococcia</taxon>
        <taxon>Myxococcales</taxon>
        <taxon>Cystobacterineae</taxon>
        <taxon>Anaeromyxobacteraceae</taxon>
        <taxon>Anaeromyxobacter</taxon>
    </lineage>
</organism>
<dbReference type="InterPro" id="IPR018306">
    <property type="entry name" value="Phage_T5_Orf172_DNA-bd"/>
</dbReference>
<evidence type="ECO:0000259" key="3">
    <source>
        <dbReference type="SMART" id="SM00974"/>
    </source>
</evidence>
<keyword evidence="1" id="KW-0175">Coiled coil</keyword>
<gene>
    <name evidence="4" type="ordered locus">Adeh_1847</name>
</gene>
<feature type="region of interest" description="Disordered" evidence="2">
    <location>
        <begin position="460"/>
        <end position="482"/>
    </location>
</feature>
<protein>
    <submittedName>
        <fullName evidence="4">Chromosome segregation ATPase</fullName>
    </submittedName>
</protein>
<dbReference type="RefSeq" id="WP_011420902.1">
    <property type="nucleotide sequence ID" value="NC_007760.1"/>
</dbReference>
<feature type="domain" description="Bacteriophage T5 Orf172 DNA-binding" evidence="3">
    <location>
        <begin position="341"/>
        <end position="424"/>
    </location>
</feature>
<dbReference type="SMART" id="SM00974">
    <property type="entry name" value="T5orf172"/>
    <property type="match status" value="1"/>
</dbReference>
<dbReference type="AlphaFoldDB" id="Q2IIZ2"/>
<dbReference type="Pfam" id="PF13250">
    <property type="entry name" value="SNIPE"/>
    <property type="match status" value="1"/>
</dbReference>
<evidence type="ECO:0000313" key="4">
    <source>
        <dbReference type="EMBL" id="ABC81619.1"/>
    </source>
</evidence>
<feature type="coiled-coil region" evidence="1">
    <location>
        <begin position="240"/>
        <end position="324"/>
    </location>
</feature>
<dbReference type="HOGENOM" id="CLU_024787_2_1_7"/>
<proteinExistence type="predicted"/>
<dbReference type="EMBL" id="CP000251">
    <property type="protein sequence ID" value="ABC81619.1"/>
    <property type="molecule type" value="Genomic_DNA"/>
</dbReference>
<accession>Q2IIZ2</accession>